<dbReference type="SMART" id="SM00530">
    <property type="entry name" value="HTH_XRE"/>
    <property type="match status" value="1"/>
</dbReference>
<dbReference type="CDD" id="cd00093">
    <property type="entry name" value="HTH_XRE"/>
    <property type="match status" value="1"/>
</dbReference>
<evidence type="ECO:0000313" key="3">
    <source>
        <dbReference type="Proteomes" id="UP000677913"/>
    </source>
</evidence>
<dbReference type="Pfam" id="PF17765">
    <property type="entry name" value="MLTR_LBD"/>
    <property type="match status" value="1"/>
</dbReference>
<dbReference type="Gene3D" id="3.30.450.180">
    <property type="match status" value="1"/>
</dbReference>
<evidence type="ECO:0000313" key="2">
    <source>
        <dbReference type="EMBL" id="MBS2966199.1"/>
    </source>
</evidence>
<comment type="caution">
    <text evidence="2">The sequence shown here is derived from an EMBL/GenBank/DDBJ whole genome shotgun (WGS) entry which is preliminary data.</text>
</comment>
<dbReference type="SUPFAM" id="SSF47413">
    <property type="entry name" value="lambda repressor-like DNA-binding domains"/>
    <property type="match status" value="1"/>
</dbReference>
<reference evidence="2" key="1">
    <citation type="submission" date="2021-04" db="EMBL/GenBank/DDBJ databases">
        <title>Genome based classification of Actinospica acidithermotolerans sp. nov., an actinobacterium isolated from an Indonesian hot spring.</title>
        <authorList>
            <person name="Kusuma A.B."/>
            <person name="Putra K.E."/>
            <person name="Nafisah S."/>
            <person name="Loh J."/>
            <person name="Nouioui I."/>
            <person name="Goodfellow M."/>
        </authorList>
    </citation>
    <scope>NUCLEOTIDE SEQUENCE</scope>
    <source>
        <strain evidence="2">DSM 45618</strain>
    </source>
</reference>
<gene>
    <name evidence="2" type="ORF">KGA66_24345</name>
</gene>
<dbReference type="EMBL" id="JAGSXH010000128">
    <property type="protein sequence ID" value="MBS2966199.1"/>
    <property type="molecule type" value="Genomic_DNA"/>
</dbReference>
<dbReference type="InterPro" id="IPR041413">
    <property type="entry name" value="MLTR_LBD"/>
</dbReference>
<dbReference type="PANTHER" id="PTHR35010:SF2">
    <property type="entry name" value="BLL4672 PROTEIN"/>
    <property type="match status" value="1"/>
</dbReference>
<organism evidence="2 3">
    <name type="scientific">Actinocrinis puniceicyclus</name>
    <dbReference type="NCBI Taxonomy" id="977794"/>
    <lineage>
        <taxon>Bacteria</taxon>
        <taxon>Bacillati</taxon>
        <taxon>Actinomycetota</taxon>
        <taxon>Actinomycetes</taxon>
        <taxon>Catenulisporales</taxon>
        <taxon>Actinospicaceae</taxon>
        <taxon>Actinocrinis</taxon>
    </lineage>
</organism>
<protein>
    <submittedName>
        <fullName evidence="2">Helix-turn-helix domain-containing protein</fullName>
    </submittedName>
</protein>
<feature type="domain" description="HTH cro/C1-type" evidence="1">
    <location>
        <begin position="34"/>
        <end position="81"/>
    </location>
</feature>
<dbReference type="GO" id="GO:0003677">
    <property type="term" value="F:DNA binding"/>
    <property type="evidence" value="ECO:0007669"/>
    <property type="project" value="InterPro"/>
</dbReference>
<sequence>MSANHFGTAVRGWRERLPPLEGGLETDGNRRVSGLRREELAHLAGVSVDYVVRLEQGRARTPSAQVVTALARALKLDPSERDHLFRCAQMVPPCDQAVPRQVPPRIRRLVQRLADTPVAVYSADWTILEWNPMWTAVIGDPGVYGWADDSLVSGMFGAGDGRRPEAIAAWPVRARDGDEVEERALVADLRVTAVAYPADARLAALIAHTIQTNERFARLWSTGTAGTLADDRKIVEHPLVGSLELDLEVLMVSDADLRIVTYNAADDRLDARKLSELRAAIHSP</sequence>
<dbReference type="Gene3D" id="1.10.260.40">
    <property type="entry name" value="lambda repressor-like DNA-binding domains"/>
    <property type="match status" value="1"/>
</dbReference>
<proteinExistence type="predicted"/>
<dbReference type="AlphaFoldDB" id="A0A8J7WW36"/>
<name>A0A8J7WW36_9ACTN</name>
<dbReference type="InterPro" id="IPR010982">
    <property type="entry name" value="Lambda_DNA-bd_dom_sf"/>
</dbReference>
<keyword evidence="3" id="KW-1185">Reference proteome</keyword>
<accession>A0A8J7WW36</accession>
<dbReference type="RefSeq" id="WP_211471037.1">
    <property type="nucleotide sequence ID" value="NZ_JAGSXH010000128.1"/>
</dbReference>
<dbReference type="InterPro" id="IPR001387">
    <property type="entry name" value="Cro/C1-type_HTH"/>
</dbReference>
<dbReference type="PANTHER" id="PTHR35010">
    <property type="entry name" value="BLL4672 PROTEIN-RELATED"/>
    <property type="match status" value="1"/>
</dbReference>
<dbReference type="PROSITE" id="PS50943">
    <property type="entry name" value="HTH_CROC1"/>
    <property type="match status" value="1"/>
</dbReference>
<evidence type="ECO:0000259" key="1">
    <source>
        <dbReference type="PROSITE" id="PS50943"/>
    </source>
</evidence>
<dbReference type="Pfam" id="PF13560">
    <property type="entry name" value="HTH_31"/>
    <property type="match status" value="1"/>
</dbReference>
<dbReference type="Proteomes" id="UP000677913">
    <property type="component" value="Unassembled WGS sequence"/>
</dbReference>